<evidence type="ECO:0000313" key="3">
    <source>
        <dbReference type="EMBL" id="NKX94250.1"/>
    </source>
</evidence>
<reference evidence="3 4" key="1">
    <citation type="submission" date="2020-04" db="EMBL/GenBank/DDBJ databases">
        <title>MicrobeNet Type strains.</title>
        <authorList>
            <person name="Nicholson A.C."/>
        </authorList>
    </citation>
    <scope>NUCLEOTIDE SEQUENCE [LARGE SCALE GENOMIC DNA]</scope>
    <source>
        <strain evidence="3 4">ATCC BAA-789</strain>
    </source>
</reference>
<dbReference type="Proteomes" id="UP000774283">
    <property type="component" value="Unassembled WGS sequence"/>
</dbReference>
<accession>A0A9X5IS57</accession>
<gene>
    <name evidence="3" type="ORF">HF995_13390</name>
</gene>
<dbReference type="RefSeq" id="WP_168448324.1">
    <property type="nucleotide sequence ID" value="NZ_JAAXOW010000007.1"/>
</dbReference>
<feature type="region of interest" description="Disordered" evidence="1">
    <location>
        <begin position="116"/>
        <end position="138"/>
    </location>
</feature>
<dbReference type="CDD" id="cd00093">
    <property type="entry name" value="HTH_XRE"/>
    <property type="match status" value="1"/>
</dbReference>
<evidence type="ECO:0000256" key="1">
    <source>
        <dbReference type="SAM" id="MobiDB-lite"/>
    </source>
</evidence>
<dbReference type="EMBL" id="JAAXOW010000007">
    <property type="protein sequence ID" value="NKX94250.1"/>
    <property type="molecule type" value="Genomic_DNA"/>
</dbReference>
<keyword evidence="4" id="KW-1185">Reference proteome</keyword>
<evidence type="ECO:0000313" key="4">
    <source>
        <dbReference type="Proteomes" id="UP000774283"/>
    </source>
</evidence>
<sequence length="311" mass="33452">MTEPRELEADALNREAAEALTAQIREATARAVGALAEVDEAVEKAWAGRAWIAMGYDSWEGYCTAEFSDTRLWQTVEERQQRTLHLREAGLSTRAIGAVLGVGVGTAHRDLTVVSGVPSGTPDERQTGVDGRNYPSHHVPESVLSRRVKAAELAKAGLSQSQVAAELGVSQGTISSDLRFMTDLVESAPEAAREAVTSNTLTFQTLIENFDVTTTPAYDLGKVAAGAMRDLLPVARYTYEKVVLADAWVEEGQRASAVDALVPSLADAAVALVSAMREINPDEIADAEQRLRWTQTCGDLARLTAAWDGRA</sequence>
<comment type="caution">
    <text evidence="3">The sequence shown here is derived from an EMBL/GenBank/DDBJ whole genome shotgun (WGS) entry which is preliminary data.</text>
</comment>
<dbReference type="InterPro" id="IPR001387">
    <property type="entry name" value="Cro/C1-type_HTH"/>
</dbReference>
<evidence type="ECO:0000259" key="2">
    <source>
        <dbReference type="PROSITE" id="PS50943"/>
    </source>
</evidence>
<organism evidence="3 4">
    <name type="scientific">Sanguibacter hominis ATCC BAA-789</name>
    <dbReference type="NCBI Taxonomy" id="1312740"/>
    <lineage>
        <taxon>Bacteria</taxon>
        <taxon>Bacillati</taxon>
        <taxon>Actinomycetota</taxon>
        <taxon>Actinomycetes</taxon>
        <taxon>Micrococcales</taxon>
        <taxon>Sanguibacteraceae</taxon>
        <taxon>Sanguibacter</taxon>
    </lineage>
</organism>
<feature type="domain" description="HTH cro/C1-type" evidence="2">
    <location>
        <begin position="155"/>
        <end position="176"/>
    </location>
</feature>
<name>A0A9X5IS57_9MICO</name>
<dbReference type="PROSITE" id="PS50943">
    <property type="entry name" value="HTH_CROC1"/>
    <property type="match status" value="1"/>
</dbReference>
<proteinExistence type="predicted"/>
<protein>
    <recommendedName>
        <fullName evidence="2">HTH cro/C1-type domain-containing protein</fullName>
    </recommendedName>
</protein>
<dbReference type="AlphaFoldDB" id="A0A9X5IS57"/>